<evidence type="ECO:0000313" key="7">
    <source>
        <dbReference type="EMBL" id="WAC14561.1"/>
    </source>
</evidence>
<dbReference type="Pfam" id="PF08031">
    <property type="entry name" value="BBE"/>
    <property type="match status" value="1"/>
</dbReference>
<keyword evidence="3" id="KW-0285">Flavoprotein</keyword>
<keyword evidence="8" id="KW-1185">Reference proteome</keyword>
<dbReference type="Gene3D" id="3.30.43.10">
    <property type="entry name" value="Uridine Diphospho-n-acetylenolpyruvylglucosamine Reductase, domain 2"/>
    <property type="match status" value="1"/>
</dbReference>
<feature type="domain" description="FAD-binding PCMH-type" evidence="6">
    <location>
        <begin position="36"/>
        <end position="206"/>
    </location>
</feature>
<evidence type="ECO:0000256" key="5">
    <source>
        <dbReference type="ARBA" id="ARBA00023002"/>
    </source>
</evidence>
<evidence type="ECO:0000256" key="3">
    <source>
        <dbReference type="ARBA" id="ARBA00022630"/>
    </source>
</evidence>
<sequence length="457" mass="50155">METNAPVQSMPHFHGKVISPVDPDYETARKVYNGSINKFPALIIQCVDDEDVSKAVNYAAEHGLPLAVRGGGHNGAGLGVCDQGLVIDLSTMNTVKVNAEARTVRVGGGCRLGDVDVATHPFSLAVPSGINATTGIGGLALGGGLGHLTRQCGLTIDNLLEANVVLADGRVVTASADENSDLFWAIRGGGGNFGVITSFLFRAHPIGTVYGGPMFYNMKDTTEMMNWYQDFIKQAPDNINGFFAFHQIPPAPMFPEEHHLEIMCGVVWCYTGDLDEAESVFEPIRAFKKPDIDMVGLLPMPVMQSLFDDLFTPGMQWYWKGDFVKELTPEVIDIHISNANKIPNFFSGMHLYPVNGAASRVPKDATAWNYRDATWAMVIFGVDPEAANKDRISNFARNYWQELHPFSAGGSYVNFMMEEGAERVKATYGDHYDRLTKIKGKYDPNNLFCTNQNIKPV</sequence>
<dbReference type="InterPro" id="IPR036318">
    <property type="entry name" value="FAD-bd_PCMH-like_sf"/>
</dbReference>
<dbReference type="Gene3D" id="3.30.465.10">
    <property type="match status" value="1"/>
</dbReference>
<dbReference type="Gene3D" id="3.40.462.20">
    <property type="match status" value="1"/>
</dbReference>
<accession>A0A9E8NH66</accession>
<protein>
    <submittedName>
        <fullName evidence="7">FAD-binding oxidoreductase</fullName>
    </submittedName>
</protein>
<dbReference type="InterPro" id="IPR012951">
    <property type="entry name" value="BBE"/>
</dbReference>
<dbReference type="InterPro" id="IPR016169">
    <property type="entry name" value="FAD-bd_PCMH_sub2"/>
</dbReference>
<dbReference type="GO" id="GO:0016491">
    <property type="term" value="F:oxidoreductase activity"/>
    <property type="evidence" value="ECO:0007669"/>
    <property type="project" value="UniProtKB-KW"/>
</dbReference>
<dbReference type="GO" id="GO:0071949">
    <property type="term" value="F:FAD binding"/>
    <property type="evidence" value="ECO:0007669"/>
    <property type="project" value="InterPro"/>
</dbReference>
<dbReference type="RefSeq" id="WP_244819930.1">
    <property type="nucleotide sequence ID" value="NZ_CP112998.1"/>
</dbReference>
<dbReference type="InterPro" id="IPR006094">
    <property type="entry name" value="Oxid_FAD_bind_N"/>
</dbReference>
<dbReference type="InterPro" id="IPR050416">
    <property type="entry name" value="FAD-linked_Oxidoreductase"/>
</dbReference>
<evidence type="ECO:0000256" key="4">
    <source>
        <dbReference type="ARBA" id="ARBA00022827"/>
    </source>
</evidence>
<reference evidence="7" key="1">
    <citation type="submission" date="2022-11" db="EMBL/GenBank/DDBJ databases">
        <title>Dyadobacter pollutisoli sp. nov., isolated from plastic dumped soil.</title>
        <authorList>
            <person name="Kim J.M."/>
            <person name="Kim K.R."/>
            <person name="Lee J.K."/>
            <person name="Hao L."/>
            <person name="Jeon C.O."/>
        </authorList>
    </citation>
    <scope>NUCLEOTIDE SEQUENCE</scope>
    <source>
        <strain evidence="7">U1</strain>
    </source>
</reference>
<keyword evidence="4" id="KW-0274">FAD</keyword>
<keyword evidence="5" id="KW-0560">Oxidoreductase</keyword>
<gene>
    <name evidence="7" type="ORF">ON006_11495</name>
</gene>
<dbReference type="PROSITE" id="PS51387">
    <property type="entry name" value="FAD_PCMH"/>
    <property type="match status" value="1"/>
</dbReference>
<dbReference type="PANTHER" id="PTHR42973:SF39">
    <property type="entry name" value="FAD-BINDING PCMH-TYPE DOMAIN-CONTAINING PROTEIN"/>
    <property type="match status" value="1"/>
</dbReference>
<comment type="cofactor">
    <cofactor evidence="1">
        <name>FAD</name>
        <dbReference type="ChEBI" id="CHEBI:57692"/>
    </cofactor>
</comment>
<dbReference type="PANTHER" id="PTHR42973">
    <property type="entry name" value="BINDING OXIDOREDUCTASE, PUTATIVE (AFU_ORTHOLOGUE AFUA_1G17690)-RELATED"/>
    <property type="match status" value="1"/>
</dbReference>
<dbReference type="InterPro" id="IPR016166">
    <property type="entry name" value="FAD-bd_PCMH"/>
</dbReference>
<evidence type="ECO:0000259" key="6">
    <source>
        <dbReference type="PROSITE" id="PS51387"/>
    </source>
</evidence>
<evidence type="ECO:0000313" key="8">
    <source>
        <dbReference type="Proteomes" id="UP001164653"/>
    </source>
</evidence>
<dbReference type="SUPFAM" id="SSF56176">
    <property type="entry name" value="FAD-binding/transporter-associated domain-like"/>
    <property type="match status" value="1"/>
</dbReference>
<organism evidence="7 8">
    <name type="scientific">Dyadobacter pollutisoli</name>
    <dbReference type="NCBI Taxonomy" id="2910158"/>
    <lineage>
        <taxon>Bacteria</taxon>
        <taxon>Pseudomonadati</taxon>
        <taxon>Bacteroidota</taxon>
        <taxon>Cytophagia</taxon>
        <taxon>Cytophagales</taxon>
        <taxon>Spirosomataceae</taxon>
        <taxon>Dyadobacter</taxon>
    </lineage>
</organism>
<dbReference type="KEGG" id="dpf:ON006_11495"/>
<dbReference type="Pfam" id="PF01565">
    <property type="entry name" value="FAD_binding_4"/>
    <property type="match status" value="1"/>
</dbReference>
<dbReference type="InterPro" id="IPR006093">
    <property type="entry name" value="Oxy_OxRdtase_FAD_BS"/>
</dbReference>
<dbReference type="PROSITE" id="PS00862">
    <property type="entry name" value="OX2_COVAL_FAD"/>
    <property type="match status" value="1"/>
</dbReference>
<dbReference type="Proteomes" id="UP001164653">
    <property type="component" value="Chromosome"/>
</dbReference>
<evidence type="ECO:0000256" key="1">
    <source>
        <dbReference type="ARBA" id="ARBA00001974"/>
    </source>
</evidence>
<evidence type="ECO:0000256" key="2">
    <source>
        <dbReference type="ARBA" id="ARBA00005466"/>
    </source>
</evidence>
<dbReference type="AlphaFoldDB" id="A0A9E8NH66"/>
<proteinExistence type="inferred from homology"/>
<dbReference type="InterPro" id="IPR016167">
    <property type="entry name" value="FAD-bd_PCMH_sub1"/>
</dbReference>
<name>A0A9E8NH66_9BACT</name>
<comment type="similarity">
    <text evidence="2">Belongs to the oxygen-dependent FAD-linked oxidoreductase family.</text>
</comment>
<dbReference type="EMBL" id="CP112998">
    <property type="protein sequence ID" value="WAC14561.1"/>
    <property type="molecule type" value="Genomic_DNA"/>
</dbReference>